<name>W7XH57_TETTS</name>
<dbReference type="EMBL" id="GG662853">
    <property type="protein sequence ID" value="EWS76488.1"/>
    <property type="molecule type" value="Genomic_DNA"/>
</dbReference>
<dbReference type="Proteomes" id="UP000009168">
    <property type="component" value="Unassembled WGS sequence"/>
</dbReference>
<proteinExistence type="predicted"/>
<keyword evidence="2" id="KW-1185">Reference proteome</keyword>
<accession>W7XH57</accession>
<evidence type="ECO:0000313" key="1">
    <source>
        <dbReference type="EMBL" id="EWS76488.1"/>
    </source>
</evidence>
<reference evidence="2" key="1">
    <citation type="journal article" date="2006" name="PLoS Biol.">
        <title>Macronuclear genome sequence of the ciliate Tetrahymena thermophila, a model eukaryote.</title>
        <authorList>
            <person name="Eisen J.A."/>
            <person name="Coyne R.S."/>
            <person name="Wu M."/>
            <person name="Wu D."/>
            <person name="Thiagarajan M."/>
            <person name="Wortman J.R."/>
            <person name="Badger J.H."/>
            <person name="Ren Q."/>
            <person name="Amedeo P."/>
            <person name="Jones K.M."/>
            <person name="Tallon L.J."/>
            <person name="Delcher A.L."/>
            <person name="Salzberg S.L."/>
            <person name="Silva J.C."/>
            <person name="Haas B.J."/>
            <person name="Majoros W.H."/>
            <person name="Farzad M."/>
            <person name="Carlton J.M."/>
            <person name="Smith R.K. Jr."/>
            <person name="Garg J."/>
            <person name="Pearlman R.E."/>
            <person name="Karrer K.M."/>
            <person name="Sun L."/>
            <person name="Manning G."/>
            <person name="Elde N.C."/>
            <person name="Turkewitz A.P."/>
            <person name="Asai D.J."/>
            <person name="Wilkes D.E."/>
            <person name="Wang Y."/>
            <person name="Cai H."/>
            <person name="Collins K."/>
            <person name="Stewart B.A."/>
            <person name="Lee S.R."/>
            <person name="Wilamowska K."/>
            <person name="Weinberg Z."/>
            <person name="Ruzzo W.L."/>
            <person name="Wloga D."/>
            <person name="Gaertig J."/>
            <person name="Frankel J."/>
            <person name="Tsao C.-C."/>
            <person name="Gorovsky M.A."/>
            <person name="Keeling P.J."/>
            <person name="Waller R.F."/>
            <person name="Patron N.J."/>
            <person name="Cherry J.M."/>
            <person name="Stover N.A."/>
            <person name="Krieger C.J."/>
            <person name="del Toro C."/>
            <person name="Ryder H.F."/>
            <person name="Williamson S.C."/>
            <person name="Barbeau R.A."/>
            <person name="Hamilton E.P."/>
            <person name="Orias E."/>
        </authorList>
    </citation>
    <scope>NUCLEOTIDE SEQUENCE [LARGE SCALE GENOMIC DNA]</scope>
    <source>
        <strain evidence="2">SB210</strain>
    </source>
</reference>
<protein>
    <submittedName>
        <fullName evidence="1">Uncharacterized protein</fullName>
    </submittedName>
</protein>
<dbReference type="AlphaFoldDB" id="W7XH57"/>
<dbReference type="RefSeq" id="XP_012650978.1">
    <property type="nucleotide sequence ID" value="XM_012795524.1"/>
</dbReference>
<organism evidence="1 2">
    <name type="scientific">Tetrahymena thermophila (strain SB210)</name>
    <dbReference type="NCBI Taxonomy" id="312017"/>
    <lineage>
        <taxon>Eukaryota</taxon>
        <taxon>Sar</taxon>
        <taxon>Alveolata</taxon>
        <taxon>Ciliophora</taxon>
        <taxon>Intramacronucleata</taxon>
        <taxon>Oligohymenophorea</taxon>
        <taxon>Hymenostomatida</taxon>
        <taxon>Tetrahymenina</taxon>
        <taxon>Tetrahymenidae</taxon>
        <taxon>Tetrahymena</taxon>
    </lineage>
</organism>
<evidence type="ECO:0000313" key="2">
    <source>
        <dbReference type="Proteomes" id="UP000009168"/>
    </source>
</evidence>
<sequence length="328" mass="38894">MNRQHHQMKLYYQYLPFNYLFKMLLNHLGLKNHIRNPQQIRVHSNHIFNWEQGHQDLVFGQEKNFQILEKQDHLDLLRNYSQLIPIQMKLQQTTLISVHIPLTNQQSIGQYCQHQASQLAIQTGKNPALQVVHQVLPYKTDQQLGIQTQAPLISKCDQVQVLTHFPSYRTQPLQLIIQLDPDKEEQVVSHYVHQVDEPEQDRQELSQASILYQISFTFKYEDPLAEPLSTIENLVQALFGGMIVVKQLTFSQTKQQIKIKKYNYYNCNSSHFPLNMNFMFYRKGYQVFQLYIEQNIKRHRKKVSCHPIQTKSQLKLISFEKLLFSLLF</sequence>
<dbReference type="InParanoid" id="W7XH57"/>
<gene>
    <name evidence="1" type="ORF">TTHERM_000059499</name>
</gene>
<dbReference type="GeneID" id="24437056"/>
<dbReference type="KEGG" id="tet:TTHERM_000059499"/>